<proteinExistence type="predicted"/>
<dbReference type="RefSeq" id="WP_013760676.1">
    <property type="nucleotide sequence ID" value="NC_015501.1"/>
</dbReference>
<dbReference type="OrthoDB" id="9807687at2"/>
<gene>
    <name evidence="2" type="ordered locus">Poras_1355</name>
</gene>
<accession>F4KMJ5</accession>
<protein>
    <submittedName>
        <fullName evidence="2">GSCFA domain protein</fullName>
    </submittedName>
</protein>
<sequence length="333" mass="38458">MLTSRSIQWFTPIQIAPLPTAMAGRYGDRILTLGSCFSEHIGERMRHLGYDVLVNPYGTLYNPISICDTLEDLLLDEQHRPDYTPYIIERDGLYYSLRHHSTIYGESLEEVHEATDLLWHTAHSRLTEADWLWITLGTTQAYYLAEDGRAVANCQQLPARLFDRRDLTLDLLQERMLATLSQLLAKHPLQVVLTVSPVRYLQDGLAESNLSKSKLRILCDTLCRELPACHYFPAYEILHDELRDYRFYASDLTHPSDEAVAYIADHFVAYWASQEAREGEMRQAAQRLRKLSQHRPKTPHGAERLQTQIAERIAHYQEQYGEKLCIPSIIESL</sequence>
<dbReference type="STRING" id="879243.Poras_1355"/>
<reference evidence="3" key="1">
    <citation type="submission" date="2011-04" db="EMBL/GenBank/DDBJ databases">
        <title>The complete genome of Porphyromonas asaccharolytica DSM 20707.</title>
        <authorList>
            <person name="Lucas S."/>
            <person name="Han J."/>
            <person name="Lapidus A."/>
            <person name="Bruce D."/>
            <person name="Goodwin L."/>
            <person name="Pitluck S."/>
            <person name="Peters L."/>
            <person name="Kyrpides N."/>
            <person name="Mavromatis K."/>
            <person name="Ivanova N."/>
            <person name="Ovchinnikova G."/>
            <person name="Pagani I."/>
            <person name="Lu M."/>
            <person name="Detter J.C."/>
            <person name="Tapia R."/>
            <person name="Han C."/>
            <person name="Land M."/>
            <person name="Hauser L."/>
            <person name="Markowitz V."/>
            <person name="Cheng J.-F."/>
            <person name="Hugenholtz P."/>
            <person name="Woyke T."/>
            <person name="Wu D."/>
            <person name="Gronow S."/>
            <person name="Wellnitz S."/>
            <person name="Brambilla E."/>
            <person name="Klenk H.-P."/>
            <person name="Eisen J.A."/>
        </authorList>
    </citation>
    <scope>NUCLEOTIDE SEQUENCE [LARGE SCALE GENOMIC DNA]</scope>
    <source>
        <strain evidence="3">ATCC 25260 / DSM 20707 / VPI 4198</strain>
    </source>
</reference>
<dbReference type="HOGENOM" id="CLU_075057_0_0_10"/>
<keyword evidence="3" id="KW-1185">Reference proteome</keyword>
<dbReference type="SUPFAM" id="SSF52266">
    <property type="entry name" value="SGNH hydrolase"/>
    <property type="match status" value="1"/>
</dbReference>
<dbReference type="InterPro" id="IPR014982">
    <property type="entry name" value="GSCFA"/>
</dbReference>
<dbReference type="Proteomes" id="UP000006545">
    <property type="component" value="Chromosome"/>
</dbReference>
<dbReference type="eggNOG" id="COG2755">
    <property type="taxonomic scope" value="Bacteria"/>
</dbReference>
<name>F4KMJ5_PORAD</name>
<evidence type="ECO:0000313" key="3">
    <source>
        <dbReference type="Proteomes" id="UP000006545"/>
    </source>
</evidence>
<evidence type="ECO:0000259" key="1">
    <source>
        <dbReference type="Pfam" id="PF08885"/>
    </source>
</evidence>
<dbReference type="AlphaFoldDB" id="F4KMJ5"/>
<organism evidence="2 3">
    <name type="scientific">Porphyromonas asaccharolytica (strain ATCC 25260 / DSM 20707 / BCRC 10618 / CCUG 7834 / JCM 6326 / LMG 13178 / VPI 4198 / B440)</name>
    <name type="common">Bacteroides asaccharolyticus</name>
    <dbReference type="NCBI Taxonomy" id="879243"/>
    <lineage>
        <taxon>Bacteria</taxon>
        <taxon>Pseudomonadati</taxon>
        <taxon>Bacteroidota</taxon>
        <taxon>Bacteroidia</taxon>
        <taxon>Bacteroidales</taxon>
        <taxon>Porphyromonadaceae</taxon>
        <taxon>Porphyromonas</taxon>
    </lineage>
</organism>
<dbReference type="Pfam" id="PF08885">
    <property type="entry name" value="GSCFA"/>
    <property type="match status" value="1"/>
</dbReference>
<feature type="domain" description="GSCFA" evidence="1">
    <location>
        <begin position="29"/>
        <end position="267"/>
    </location>
</feature>
<dbReference type="EMBL" id="CP002689">
    <property type="protein sequence ID" value="AEE13294.1"/>
    <property type="molecule type" value="Genomic_DNA"/>
</dbReference>
<evidence type="ECO:0000313" key="2">
    <source>
        <dbReference type="EMBL" id="AEE13294.1"/>
    </source>
</evidence>
<dbReference type="KEGG" id="pah:Poras_1355"/>